<dbReference type="GO" id="GO:0005525">
    <property type="term" value="F:GTP binding"/>
    <property type="evidence" value="ECO:0007669"/>
    <property type="project" value="UniProtKB-KW"/>
</dbReference>
<name>T0LBK5_9MICR</name>
<dbReference type="AlphaFoldDB" id="T0LBK5"/>
<dbReference type="OrthoDB" id="416553at2759"/>
<evidence type="ECO:0000313" key="5">
    <source>
        <dbReference type="Proteomes" id="UP000053780"/>
    </source>
</evidence>
<dbReference type="SUPFAM" id="SSF52540">
    <property type="entry name" value="P-loop containing nucleoside triphosphate hydrolases"/>
    <property type="match status" value="1"/>
</dbReference>
<sequence>MMLKRKNRRFSIMAAGYKGSGKTSFFNTLFNNDIVRLESSKDINLIMLNIDCEGISQKISLIDTPGFGLGIDDEDLQNSLINFIQKQFDIFIEEESKIRRDPSFEDPRVHCLLYFISCTGNGLKQNDIVFLKKAQHLVNIIPLLSKSDGLSSSEKAFLKQKVKQQLEINDINVFDFENVDYYDKVEEDQNLNSYLPFSIVNSDEDDVKSRIRKYKWGVVDIDNVRHCDFAVLKEVLLGTHLNILIDYTASELYESYRAKVLENNLNNR</sequence>
<dbReference type="GO" id="GO:0005938">
    <property type="term" value="C:cell cortex"/>
    <property type="evidence" value="ECO:0007669"/>
    <property type="project" value="UniProtKB-ARBA"/>
</dbReference>
<feature type="domain" description="Septin-type G" evidence="3">
    <location>
        <begin position="6"/>
        <end position="263"/>
    </location>
</feature>
<protein>
    <submittedName>
        <fullName evidence="4">Septin 3</fullName>
    </submittedName>
</protein>
<proteinExistence type="predicted"/>
<dbReference type="InterPro" id="IPR030379">
    <property type="entry name" value="G_SEPTIN_dom"/>
</dbReference>
<evidence type="ECO:0000313" key="4">
    <source>
        <dbReference type="EMBL" id="EQB61733.1"/>
    </source>
</evidence>
<dbReference type="Gene3D" id="3.40.50.300">
    <property type="entry name" value="P-loop containing nucleotide triphosphate hydrolases"/>
    <property type="match status" value="1"/>
</dbReference>
<dbReference type="PANTHER" id="PTHR18884">
    <property type="entry name" value="SEPTIN"/>
    <property type="match status" value="1"/>
</dbReference>
<keyword evidence="5" id="KW-1185">Reference proteome</keyword>
<reference evidence="4 5" key="1">
    <citation type="journal article" date="2013" name="BMC Genomics">
        <title>Genome sequencing and comparative genomics of honey bee microsporidia, Nosema apis reveal novel insights into host-parasite interactions.</title>
        <authorList>
            <person name="Chen Yp."/>
            <person name="Pettis J.S."/>
            <person name="Zhao Y."/>
            <person name="Liu X."/>
            <person name="Tallon L.J."/>
            <person name="Sadzewicz L.D."/>
            <person name="Li R."/>
            <person name="Zheng H."/>
            <person name="Huang S."/>
            <person name="Zhang X."/>
            <person name="Hamilton M.C."/>
            <person name="Pernal S.F."/>
            <person name="Melathopoulos A.P."/>
            <person name="Yan X."/>
            <person name="Evans J.D."/>
        </authorList>
    </citation>
    <scope>NUCLEOTIDE SEQUENCE [LARGE SCALE GENOMIC DNA]</scope>
    <source>
        <strain evidence="4 5">BRL 01</strain>
    </source>
</reference>
<dbReference type="PROSITE" id="PS51719">
    <property type="entry name" value="G_SEPTIN"/>
    <property type="match status" value="1"/>
</dbReference>
<evidence type="ECO:0000256" key="1">
    <source>
        <dbReference type="ARBA" id="ARBA00022741"/>
    </source>
</evidence>
<dbReference type="GO" id="GO:0032156">
    <property type="term" value="C:septin cytoskeleton"/>
    <property type="evidence" value="ECO:0007669"/>
    <property type="project" value="UniProtKB-ARBA"/>
</dbReference>
<accession>T0LBK5</accession>
<dbReference type="Proteomes" id="UP000053780">
    <property type="component" value="Unassembled WGS sequence"/>
</dbReference>
<keyword evidence="2" id="KW-0342">GTP-binding</keyword>
<dbReference type="HOGENOM" id="CLU_017718_7_0_1"/>
<dbReference type="EMBL" id="KE647100">
    <property type="protein sequence ID" value="EQB61733.1"/>
    <property type="molecule type" value="Genomic_DNA"/>
</dbReference>
<dbReference type="InterPro" id="IPR016491">
    <property type="entry name" value="Septin"/>
</dbReference>
<dbReference type="Pfam" id="PF00735">
    <property type="entry name" value="Septin"/>
    <property type="match status" value="1"/>
</dbReference>
<dbReference type="PIRSF" id="PIRSF006698">
    <property type="entry name" value="Septin"/>
    <property type="match status" value="1"/>
</dbReference>
<organism evidence="4 5">
    <name type="scientific">Vairimorpha apis BRL 01</name>
    <dbReference type="NCBI Taxonomy" id="1037528"/>
    <lineage>
        <taxon>Eukaryota</taxon>
        <taxon>Fungi</taxon>
        <taxon>Fungi incertae sedis</taxon>
        <taxon>Microsporidia</taxon>
        <taxon>Nosematidae</taxon>
        <taxon>Vairimorpha</taxon>
    </lineage>
</organism>
<gene>
    <name evidence="4" type="ORF">NAPIS_ORF00693</name>
</gene>
<evidence type="ECO:0000259" key="3">
    <source>
        <dbReference type="PROSITE" id="PS51719"/>
    </source>
</evidence>
<dbReference type="VEuPathDB" id="MicrosporidiaDB:NAPIS_ORF00693"/>
<evidence type="ECO:0000256" key="2">
    <source>
        <dbReference type="ARBA" id="ARBA00023134"/>
    </source>
</evidence>
<keyword evidence="1" id="KW-0547">Nucleotide-binding</keyword>
<dbReference type="InterPro" id="IPR027417">
    <property type="entry name" value="P-loop_NTPase"/>
</dbReference>